<accession>A0A5C6V596</accession>
<reference evidence="2 3" key="1">
    <citation type="journal article" date="2018" name="Int. J. Syst. Evol. Microbiol.">
        <title>Paraburkholderia azotifigens sp. nov., a nitrogen-fixing bacterium isolated from paddy soil.</title>
        <authorList>
            <person name="Choi G.M."/>
            <person name="Im W.T."/>
        </authorList>
    </citation>
    <scope>NUCLEOTIDE SEQUENCE [LARGE SCALE GENOMIC DNA]</scope>
    <source>
        <strain evidence="2 3">NF 2-5-3</strain>
    </source>
</reference>
<reference evidence="1 4" key="3">
    <citation type="submission" date="2024-01" db="EMBL/GenBank/DDBJ databases">
        <title>The diversity of rhizobia nodulating Mimosa spp. in eleven states of Brazil covering several biomes is determined by host plant, location, and edaphic factors.</title>
        <authorList>
            <person name="Rouws L."/>
            <person name="Barauna A."/>
            <person name="Beukes C."/>
            <person name="De Faria S.M."/>
            <person name="Gross E."/>
            <person name="Dos Reis Junior F.B."/>
            <person name="Simon M."/>
            <person name="Maluk M."/>
            <person name="Odee D.W."/>
            <person name="Kenicer G."/>
            <person name="Young J.P.W."/>
            <person name="Reis V.M."/>
            <person name="Zilli J."/>
            <person name="James E.K."/>
        </authorList>
    </citation>
    <scope>NUCLEOTIDE SEQUENCE [LARGE SCALE GENOMIC DNA]</scope>
    <source>
        <strain evidence="1 4">JPY530</strain>
    </source>
</reference>
<dbReference type="AlphaFoldDB" id="A0A5C6V596"/>
<evidence type="ECO:0000313" key="4">
    <source>
        <dbReference type="Proteomes" id="UP001481677"/>
    </source>
</evidence>
<dbReference type="EMBL" id="VOQS01000005">
    <property type="protein sequence ID" value="TXC79646.1"/>
    <property type="molecule type" value="Genomic_DNA"/>
</dbReference>
<evidence type="ECO:0000313" key="1">
    <source>
        <dbReference type="EMBL" id="MEM5346154.1"/>
    </source>
</evidence>
<dbReference type="RefSeq" id="WP_147237291.1">
    <property type="nucleotide sequence ID" value="NZ_JAZHFZ010000068.1"/>
</dbReference>
<sequence>MKETLPESESGWFERVTGFIERFPARTAGFLVAFALLTPLCSTAFCQPKSPADDQDLNVVLGDPRIQRQAEFRIPQRYDPEIIDGYRFRLVLDSSSMLPEPRPRDFKMNNRLLDIQVEAYPKNGTMADRVVDGSYRAKKIGEKDGYVIYSQPLGKKSPPTKVFAYVDSQGNNVIVEDSEWAIRYEIIHGVEPYYVMTCFFSKKIDMDFREIDKIVVKLISDMYVR</sequence>
<keyword evidence="4" id="KW-1185">Reference proteome</keyword>
<evidence type="ECO:0000313" key="2">
    <source>
        <dbReference type="EMBL" id="TXC79646.1"/>
    </source>
</evidence>
<evidence type="ECO:0000313" key="3">
    <source>
        <dbReference type="Proteomes" id="UP000321776"/>
    </source>
</evidence>
<reference evidence="2" key="2">
    <citation type="submission" date="2019-08" db="EMBL/GenBank/DDBJ databases">
        <authorList>
            <person name="Im W.-T."/>
        </authorList>
    </citation>
    <scope>NUCLEOTIDE SEQUENCE</scope>
    <source>
        <strain evidence="2">NF 2-5-3</strain>
    </source>
</reference>
<proteinExistence type="predicted"/>
<comment type="caution">
    <text evidence="2">The sequence shown here is derived from an EMBL/GenBank/DDBJ whole genome shotgun (WGS) entry which is preliminary data.</text>
</comment>
<dbReference type="Proteomes" id="UP001481677">
    <property type="component" value="Unassembled WGS sequence"/>
</dbReference>
<protein>
    <submittedName>
        <fullName evidence="2">Uncharacterized protein</fullName>
    </submittedName>
</protein>
<gene>
    <name evidence="2" type="ORF">FRZ40_35395</name>
    <name evidence="1" type="ORF">V4C56_41840</name>
</gene>
<dbReference type="Proteomes" id="UP000321776">
    <property type="component" value="Unassembled WGS sequence"/>
</dbReference>
<name>A0A5C6V596_9BURK</name>
<dbReference type="EMBL" id="JAZHGA010000067">
    <property type="protein sequence ID" value="MEM5346154.1"/>
    <property type="molecule type" value="Genomic_DNA"/>
</dbReference>
<organism evidence="2 3">
    <name type="scientific">Paraburkholderia azotifigens</name>
    <dbReference type="NCBI Taxonomy" id="2057004"/>
    <lineage>
        <taxon>Bacteria</taxon>
        <taxon>Pseudomonadati</taxon>
        <taxon>Pseudomonadota</taxon>
        <taxon>Betaproteobacteria</taxon>
        <taxon>Burkholderiales</taxon>
        <taxon>Burkholderiaceae</taxon>
        <taxon>Paraburkholderia</taxon>
    </lineage>
</organism>